<name>A0A0K6IUJ0_9PROT</name>
<dbReference type="RefSeq" id="WP_055423241.1">
    <property type="nucleotide sequence ID" value="NZ_CYHH01000004.1"/>
</dbReference>
<dbReference type="Proteomes" id="UP000182108">
    <property type="component" value="Unassembled WGS sequence"/>
</dbReference>
<proteinExistence type="predicted"/>
<protein>
    <submittedName>
        <fullName evidence="1">Broad specificity phosphatase PhoE</fullName>
    </submittedName>
</protein>
<organism evidence="1 2">
    <name type="scientific">Tepidiphilus thermophilus</name>
    <dbReference type="NCBI Taxonomy" id="876478"/>
    <lineage>
        <taxon>Bacteria</taxon>
        <taxon>Pseudomonadati</taxon>
        <taxon>Pseudomonadota</taxon>
        <taxon>Hydrogenophilia</taxon>
        <taxon>Hydrogenophilales</taxon>
        <taxon>Hydrogenophilaceae</taxon>
        <taxon>Tepidiphilus</taxon>
    </lineage>
</organism>
<dbReference type="PANTHER" id="PTHR48100:SF1">
    <property type="entry name" value="HISTIDINE PHOSPHATASE FAMILY PROTEIN-RELATED"/>
    <property type="match status" value="1"/>
</dbReference>
<dbReference type="SUPFAM" id="SSF53254">
    <property type="entry name" value="Phosphoglycerate mutase-like"/>
    <property type="match status" value="1"/>
</dbReference>
<dbReference type="CDD" id="cd07067">
    <property type="entry name" value="HP_PGM_like"/>
    <property type="match status" value="1"/>
</dbReference>
<sequence>MEIHLIRHPRVAIDPQLCYGHSDVPLAEPAEEAAERLRPWLPERFRLFSSPSSRALALAQVLGQPILDERLKEMHFGQWELQPFESLGEALELWAKNPFGFQPPGGESAAEMAIRVLEWWQETRERHQDEEAIVIVAHGGPLRVLAGHLLGLPRERWLSLDFGCAQATRIDLEPWGSMLRWFNRT</sequence>
<keyword evidence="2" id="KW-1185">Reference proteome</keyword>
<evidence type="ECO:0000313" key="1">
    <source>
        <dbReference type="EMBL" id="CUB06770.1"/>
    </source>
</evidence>
<gene>
    <name evidence="1" type="ORF">Ga0061068_10437</name>
</gene>
<evidence type="ECO:0000313" key="2">
    <source>
        <dbReference type="Proteomes" id="UP000182108"/>
    </source>
</evidence>
<dbReference type="InterPro" id="IPR050275">
    <property type="entry name" value="PGM_Phosphatase"/>
</dbReference>
<dbReference type="Pfam" id="PF00300">
    <property type="entry name" value="His_Phos_1"/>
    <property type="match status" value="1"/>
</dbReference>
<dbReference type="InterPro" id="IPR013078">
    <property type="entry name" value="His_Pase_superF_clade-1"/>
</dbReference>
<dbReference type="PANTHER" id="PTHR48100">
    <property type="entry name" value="BROAD-SPECIFICITY PHOSPHATASE YOR283W-RELATED"/>
    <property type="match status" value="1"/>
</dbReference>
<dbReference type="GO" id="GO:0005737">
    <property type="term" value="C:cytoplasm"/>
    <property type="evidence" value="ECO:0007669"/>
    <property type="project" value="TreeGrafter"/>
</dbReference>
<dbReference type="EMBL" id="CYHH01000004">
    <property type="protein sequence ID" value="CUB06770.1"/>
    <property type="molecule type" value="Genomic_DNA"/>
</dbReference>
<dbReference type="SMART" id="SM00855">
    <property type="entry name" value="PGAM"/>
    <property type="match status" value="1"/>
</dbReference>
<dbReference type="OrthoDB" id="5296884at2"/>
<reference evidence="2" key="1">
    <citation type="submission" date="2015-08" db="EMBL/GenBank/DDBJ databases">
        <authorList>
            <person name="Babu N.S."/>
            <person name="Beckwith C.J."/>
            <person name="Beseler K.G."/>
            <person name="Brison A."/>
            <person name="Carone J.V."/>
            <person name="Caskin T.P."/>
            <person name="Diamond M."/>
            <person name="Durham M.E."/>
            <person name="Foxe J.M."/>
            <person name="Go M."/>
            <person name="Henderson B.A."/>
            <person name="Jones I.B."/>
            <person name="McGettigan J.A."/>
            <person name="Micheletti S.J."/>
            <person name="Nasrallah M.E."/>
            <person name="Ortiz D."/>
            <person name="Piller C.R."/>
            <person name="Privatt S.R."/>
            <person name="Schneider S.L."/>
            <person name="Sharp S."/>
            <person name="Smith T.C."/>
            <person name="Stanton J.D."/>
            <person name="Ullery H.E."/>
            <person name="Wilson R.J."/>
            <person name="Serrano M.G."/>
            <person name="Buck G."/>
            <person name="Lee V."/>
            <person name="Wang Y."/>
            <person name="Carvalho R."/>
            <person name="Voegtly L."/>
            <person name="Shi R."/>
            <person name="Duckworth R."/>
            <person name="Johnson A."/>
            <person name="Loviza R."/>
            <person name="Walstead R."/>
            <person name="Shah Z."/>
            <person name="Kiflezghi M."/>
            <person name="Wade K."/>
            <person name="Ball S.L."/>
            <person name="Bradley K.W."/>
            <person name="Asai D.J."/>
            <person name="Bowman C.A."/>
            <person name="Russell D.A."/>
            <person name="Pope W.H."/>
            <person name="Jacobs-Sera D."/>
            <person name="Hendrix R.W."/>
            <person name="Hatfull G.F."/>
        </authorList>
    </citation>
    <scope>NUCLEOTIDE SEQUENCE [LARGE SCALE GENOMIC DNA]</scope>
    <source>
        <strain evidence="2">JCM 19170</strain>
    </source>
</reference>
<accession>A0A0K6IUJ0</accession>
<dbReference type="InterPro" id="IPR029033">
    <property type="entry name" value="His_PPase_superfam"/>
</dbReference>
<dbReference type="GO" id="GO:0016791">
    <property type="term" value="F:phosphatase activity"/>
    <property type="evidence" value="ECO:0007669"/>
    <property type="project" value="TreeGrafter"/>
</dbReference>
<dbReference type="AlphaFoldDB" id="A0A0K6IUJ0"/>
<dbReference type="Gene3D" id="3.40.50.1240">
    <property type="entry name" value="Phosphoglycerate mutase-like"/>
    <property type="match status" value="1"/>
</dbReference>